<name>A0A9E2F5D3_PSYF1</name>
<dbReference type="GO" id="GO:0003872">
    <property type="term" value="F:6-phosphofructokinase activity"/>
    <property type="evidence" value="ECO:0007669"/>
    <property type="project" value="InterPro"/>
</dbReference>
<dbReference type="GO" id="GO:0042802">
    <property type="term" value="F:identical protein binding"/>
    <property type="evidence" value="ECO:0007669"/>
    <property type="project" value="TreeGrafter"/>
</dbReference>
<dbReference type="GO" id="GO:0006002">
    <property type="term" value="P:fructose 6-phosphate metabolic process"/>
    <property type="evidence" value="ECO:0007669"/>
    <property type="project" value="InterPro"/>
</dbReference>
<dbReference type="PANTHER" id="PTHR13697:SF52">
    <property type="entry name" value="ATP-DEPENDENT 6-PHOSPHOFRUCTOKINASE 3"/>
    <property type="match status" value="1"/>
</dbReference>
<accession>A0A9E2F5D3</accession>
<keyword evidence="8" id="KW-0324">Glycolysis</keyword>
<evidence type="ECO:0000256" key="4">
    <source>
        <dbReference type="ARBA" id="ARBA00022679"/>
    </source>
</evidence>
<keyword evidence="4 11" id="KW-0808">Transferase</keyword>
<comment type="caution">
    <text evidence="11">The sequence shown here is derived from an EMBL/GenBank/DDBJ whole genome shotgun (WGS) entry which is preliminary data.</text>
</comment>
<keyword evidence="7" id="KW-0460">Magnesium</keyword>
<evidence type="ECO:0000256" key="2">
    <source>
        <dbReference type="ARBA" id="ARBA00004679"/>
    </source>
</evidence>
<reference evidence="11 12" key="1">
    <citation type="journal article" date="2021" name="bioRxiv">
        <title>Unique metabolic strategies in Hadean analogues reveal hints for primordial physiology.</title>
        <authorList>
            <person name="Nobu M.K."/>
            <person name="Nakai R."/>
            <person name="Tamazawa S."/>
            <person name="Mori H."/>
            <person name="Toyoda A."/>
            <person name="Ijiri A."/>
            <person name="Suzuki S."/>
            <person name="Kurokawa K."/>
            <person name="Kamagata Y."/>
            <person name="Tamaki H."/>
        </authorList>
    </citation>
    <scope>NUCLEOTIDE SEQUENCE [LARGE SCALE GENOMIC DNA]</scope>
    <source>
        <strain evidence="11">BS525</strain>
    </source>
</reference>
<evidence type="ECO:0000256" key="5">
    <source>
        <dbReference type="ARBA" id="ARBA00022723"/>
    </source>
</evidence>
<dbReference type="GO" id="GO:0016208">
    <property type="term" value="F:AMP binding"/>
    <property type="evidence" value="ECO:0007669"/>
    <property type="project" value="TreeGrafter"/>
</dbReference>
<dbReference type="PANTHER" id="PTHR13697">
    <property type="entry name" value="PHOSPHOFRUCTOKINASE"/>
    <property type="match status" value="1"/>
</dbReference>
<protein>
    <submittedName>
        <fullName evidence="11">Pyrophosphate--fructose 6-phosphate 1-phosphotransferase</fullName>
        <ecNumber evidence="11">2.7.1.90</ecNumber>
    </submittedName>
</protein>
<dbReference type="GO" id="GO:0005524">
    <property type="term" value="F:ATP binding"/>
    <property type="evidence" value="ECO:0007669"/>
    <property type="project" value="TreeGrafter"/>
</dbReference>
<evidence type="ECO:0000259" key="10">
    <source>
        <dbReference type="Pfam" id="PF00365"/>
    </source>
</evidence>
<evidence type="ECO:0000256" key="9">
    <source>
        <dbReference type="ARBA" id="ARBA00038478"/>
    </source>
</evidence>
<dbReference type="GO" id="GO:0061621">
    <property type="term" value="P:canonical glycolysis"/>
    <property type="evidence" value="ECO:0007669"/>
    <property type="project" value="TreeGrafter"/>
</dbReference>
<dbReference type="Gene3D" id="3.40.50.460">
    <property type="entry name" value="Phosphofructokinase domain"/>
    <property type="match status" value="1"/>
</dbReference>
<organism evidence="11 12">
    <name type="scientific">Psychracetigena formicireducens</name>
    <dbReference type="NCBI Taxonomy" id="2986056"/>
    <lineage>
        <taxon>Bacteria</taxon>
        <taxon>Bacillati</taxon>
        <taxon>Candidatus Lithacetigenota</taxon>
        <taxon>Candidatus Psychracetigena</taxon>
    </lineage>
</organism>
<keyword evidence="3" id="KW-0963">Cytoplasm</keyword>
<evidence type="ECO:0000313" key="12">
    <source>
        <dbReference type="Proteomes" id="UP000811545"/>
    </source>
</evidence>
<feature type="domain" description="Phosphofructokinase" evidence="10">
    <location>
        <begin position="11"/>
        <end position="339"/>
    </location>
</feature>
<dbReference type="EC" id="2.7.1.90" evidence="11"/>
<dbReference type="GO" id="GO:0048029">
    <property type="term" value="F:monosaccharide binding"/>
    <property type="evidence" value="ECO:0007669"/>
    <property type="project" value="TreeGrafter"/>
</dbReference>
<dbReference type="GO" id="GO:0046872">
    <property type="term" value="F:metal ion binding"/>
    <property type="evidence" value="ECO:0007669"/>
    <property type="project" value="UniProtKB-KW"/>
</dbReference>
<comment type="pathway">
    <text evidence="2">Carbohydrate degradation; glycolysis; D-glyceraldehyde 3-phosphate and glycerone phosphate from D-glucose: step 3/4.</text>
</comment>
<gene>
    <name evidence="11" type="primary">pfp_2</name>
    <name evidence="11" type="ORF">DDT42_01960</name>
</gene>
<keyword evidence="6" id="KW-0418">Kinase</keyword>
<dbReference type="InterPro" id="IPR035966">
    <property type="entry name" value="PKF_sf"/>
</dbReference>
<evidence type="ECO:0000256" key="3">
    <source>
        <dbReference type="ARBA" id="ARBA00022490"/>
    </source>
</evidence>
<keyword evidence="5" id="KW-0479">Metal-binding</keyword>
<dbReference type="Proteomes" id="UP000811545">
    <property type="component" value="Unassembled WGS sequence"/>
</dbReference>
<dbReference type="GO" id="GO:0070095">
    <property type="term" value="F:fructose-6-phosphate binding"/>
    <property type="evidence" value="ECO:0007669"/>
    <property type="project" value="TreeGrafter"/>
</dbReference>
<proteinExistence type="inferred from homology"/>
<evidence type="ECO:0000256" key="6">
    <source>
        <dbReference type="ARBA" id="ARBA00022777"/>
    </source>
</evidence>
<dbReference type="GO" id="GO:0005945">
    <property type="term" value="C:6-phosphofructokinase complex"/>
    <property type="evidence" value="ECO:0007669"/>
    <property type="project" value="TreeGrafter"/>
</dbReference>
<evidence type="ECO:0000313" key="11">
    <source>
        <dbReference type="EMBL" id="MBT9146081.1"/>
    </source>
</evidence>
<dbReference type="Pfam" id="PF00365">
    <property type="entry name" value="PFK"/>
    <property type="match status" value="1"/>
</dbReference>
<dbReference type="GO" id="GO:0030388">
    <property type="term" value="P:fructose 1,6-bisphosphate metabolic process"/>
    <property type="evidence" value="ECO:0007669"/>
    <property type="project" value="TreeGrafter"/>
</dbReference>
<dbReference type="AlphaFoldDB" id="A0A9E2F5D3"/>
<evidence type="ECO:0000256" key="1">
    <source>
        <dbReference type="ARBA" id="ARBA00001946"/>
    </source>
</evidence>
<dbReference type="Gene3D" id="3.40.50.450">
    <property type="match status" value="1"/>
</dbReference>
<dbReference type="EMBL" id="QLTW01000303">
    <property type="protein sequence ID" value="MBT9146081.1"/>
    <property type="molecule type" value="Genomic_DNA"/>
</dbReference>
<dbReference type="InterPro" id="IPR022953">
    <property type="entry name" value="ATP_PFK"/>
</dbReference>
<evidence type="ECO:0000256" key="8">
    <source>
        <dbReference type="ARBA" id="ARBA00023152"/>
    </source>
</evidence>
<comment type="similarity">
    <text evidence="9">Belongs to the phosphofructokinase type A (PFKA) family.</text>
</comment>
<dbReference type="PRINTS" id="PR00476">
    <property type="entry name" value="PHFRCTKINASE"/>
</dbReference>
<evidence type="ECO:0000256" key="7">
    <source>
        <dbReference type="ARBA" id="ARBA00022842"/>
    </source>
</evidence>
<comment type="cofactor">
    <cofactor evidence="1">
        <name>Mg(2+)</name>
        <dbReference type="ChEBI" id="CHEBI:18420"/>
    </cofactor>
</comment>
<dbReference type="GO" id="GO:0047334">
    <property type="term" value="F:diphosphate-fructose-6-phosphate 1-phosphotransferase activity"/>
    <property type="evidence" value="ECO:0007669"/>
    <property type="project" value="UniProtKB-EC"/>
</dbReference>
<dbReference type="InterPro" id="IPR000023">
    <property type="entry name" value="Phosphofructokinase_dom"/>
</dbReference>
<sequence length="400" mass="44287">MANIKKSKGVIAILTGGGDVPGLNPAIRAITIRALRENFKVIGIRRGWAGIMEMIPDNKANNSLSYFELSEEIVNRAGRTGGTFLHSSRTNPGKVSRINVPDHLQDKYKDDVNDLTKEVLKNLAFLNIDYLIPIGGDDTLSYGVRLYREGIKVIAIPKTMDNDVPGTDYCIGFSTCITRTIMLTHILRTSAGSHERFLVLEVFGRYAGFTAMLPTMAGAANRCVIPEYKFEMEKLTKLLVEDRKKNPSNYSVVLVSEGSMFIGGEMVFQSQEKDAYGHAKLGGIGDLVSSELVRLSPRYNNGHPINVINQKLGYLVRGGDPDAIDSIVPMAFGNLALDLILKGVHGRLVVLQNGRYDNMPIDVVTSTKKLVNVSKHYNTERLRPIYESFEMKPLFLMTGE</sequence>
<dbReference type="SUPFAM" id="SSF53784">
    <property type="entry name" value="Phosphofructokinase"/>
    <property type="match status" value="1"/>
</dbReference>